<organism evidence="6 7">
    <name type="scientific">Algibacter pectinivorans</name>
    <dbReference type="NCBI Taxonomy" id="870482"/>
    <lineage>
        <taxon>Bacteria</taxon>
        <taxon>Pseudomonadati</taxon>
        <taxon>Bacteroidota</taxon>
        <taxon>Flavobacteriia</taxon>
        <taxon>Flavobacteriales</taxon>
        <taxon>Flavobacteriaceae</taxon>
        <taxon>Algibacter</taxon>
    </lineage>
</organism>
<dbReference type="STRING" id="870482.SAMN04487987_10693"/>
<dbReference type="InterPro" id="IPR024775">
    <property type="entry name" value="DinB-like"/>
</dbReference>
<dbReference type="AlphaFoldDB" id="A0A1I1QEN1"/>
<keyword evidence="1" id="KW-0963">Cytoplasm</keyword>
<keyword evidence="3" id="KW-0378">Hydrolase</keyword>
<dbReference type="InterPro" id="IPR034660">
    <property type="entry name" value="DinB/YfiT-like"/>
</dbReference>
<accession>A0A1I1QEN1</accession>
<evidence type="ECO:0000256" key="4">
    <source>
        <dbReference type="ARBA" id="ARBA00022833"/>
    </source>
</evidence>
<evidence type="ECO:0000256" key="3">
    <source>
        <dbReference type="ARBA" id="ARBA00022801"/>
    </source>
</evidence>
<evidence type="ECO:0000313" key="6">
    <source>
        <dbReference type="EMBL" id="SFD20624.1"/>
    </source>
</evidence>
<dbReference type="RefSeq" id="WP_092851819.1">
    <property type="nucleotide sequence ID" value="NZ_FOMI01000006.1"/>
</dbReference>
<dbReference type="HAMAP" id="MF_01256">
    <property type="entry name" value="YfiT_hydrol"/>
    <property type="match status" value="1"/>
</dbReference>
<reference evidence="7" key="1">
    <citation type="submission" date="2016-10" db="EMBL/GenBank/DDBJ databases">
        <authorList>
            <person name="Varghese N."/>
            <person name="Submissions S."/>
        </authorList>
    </citation>
    <scope>NUCLEOTIDE SEQUENCE [LARGE SCALE GENOMIC DNA]</scope>
    <source>
        <strain evidence="7">DSM 25730</strain>
    </source>
</reference>
<keyword evidence="2" id="KW-0479">Metal-binding</keyword>
<dbReference type="Gene3D" id="1.20.120.450">
    <property type="entry name" value="dinb family like domain"/>
    <property type="match status" value="1"/>
</dbReference>
<dbReference type="Proteomes" id="UP000199439">
    <property type="component" value="Unassembled WGS sequence"/>
</dbReference>
<dbReference type="EMBL" id="FOMI01000006">
    <property type="protein sequence ID" value="SFD20624.1"/>
    <property type="molecule type" value="Genomic_DNA"/>
</dbReference>
<keyword evidence="7" id="KW-1185">Reference proteome</keyword>
<dbReference type="GO" id="GO:0016787">
    <property type="term" value="F:hydrolase activity"/>
    <property type="evidence" value="ECO:0007669"/>
    <property type="project" value="UniProtKB-KW"/>
</dbReference>
<sequence length="181" mass="21602">MTEQELQKLKYPIGQFDCPTNISKQHIESWISILEHFPNRLENLVKQLSEQQLDTQYRPEGWTIRQVVHHLSDSHHHSYTRFKWALTEDKPVIKAYFEERWAELIDSKMAPIDMSLQHLRAIHFKLVYLLKTLSEADLNTCFIHPETNKEVLLSYNIGAYAWHSNHHYAHIENVMKRKGWL</sequence>
<proteinExistence type="inferred from homology"/>
<gene>
    <name evidence="6" type="ORF">SAMN04487987_10693</name>
</gene>
<evidence type="ECO:0000259" key="5">
    <source>
        <dbReference type="Pfam" id="PF12867"/>
    </source>
</evidence>
<evidence type="ECO:0000256" key="2">
    <source>
        <dbReference type="ARBA" id="ARBA00022723"/>
    </source>
</evidence>
<dbReference type="GO" id="GO:0046872">
    <property type="term" value="F:metal ion binding"/>
    <property type="evidence" value="ECO:0007669"/>
    <property type="project" value="UniProtKB-KW"/>
</dbReference>
<evidence type="ECO:0000313" key="7">
    <source>
        <dbReference type="Proteomes" id="UP000199439"/>
    </source>
</evidence>
<dbReference type="SUPFAM" id="SSF109854">
    <property type="entry name" value="DinB/YfiT-like putative metalloenzymes"/>
    <property type="match status" value="1"/>
</dbReference>
<feature type="domain" description="DinB-like" evidence="5">
    <location>
        <begin position="34"/>
        <end position="171"/>
    </location>
</feature>
<dbReference type="InterPro" id="IPR023774">
    <property type="entry name" value="Put_metal_dep_hydrolase_YfiT"/>
</dbReference>
<name>A0A1I1QEN1_9FLAO</name>
<dbReference type="OrthoDB" id="9796039at2"/>
<dbReference type="NCBIfam" id="NF009807">
    <property type="entry name" value="PRK13291.1"/>
    <property type="match status" value="1"/>
</dbReference>
<evidence type="ECO:0000256" key="1">
    <source>
        <dbReference type="ARBA" id="ARBA00022490"/>
    </source>
</evidence>
<dbReference type="Pfam" id="PF12867">
    <property type="entry name" value="DinB_2"/>
    <property type="match status" value="1"/>
</dbReference>
<keyword evidence="4" id="KW-0862">Zinc</keyword>
<protein>
    <submittedName>
        <fullName evidence="6">DinB superfamily protein</fullName>
    </submittedName>
</protein>